<keyword evidence="3" id="KW-1185">Reference proteome</keyword>
<sequence length="85" mass="9875">MMRHFAVVILLLLLEMSVEARKREMIPICSDMFNNPKVSNRQCKAACLKKKKCPKGYCKVKGNRPRCLCLDCPGHKRKNKKKKQL</sequence>
<keyword evidence="1" id="KW-0732">Signal</keyword>
<organism evidence="2 3">
    <name type="scientific">Cylicocyclus nassatus</name>
    <name type="common">Nematode worm</name>
    <dbReference type="NCBI Taxonomy" id="53992"/>
    <lineage>
        <taxon>Eukaryota</taxon>
        <taxon>Metazoa</taxon>
        <taxon>Ecdysozoa</taxon>
        <taxon>Nematoda</taxon>
        <taxon>Chromadorea</taxon>
        <taxon>Rhabditida</taxon>
        <taxon>Rhabditina</taxon>
        <taxon>Rhabditomorpha</taxon>
        <taxon>Strongyloidea</taxon>
        <taxon>Strongylidae</taxon>
        <taxon>Cylicocyclus</taxon>
    </lineage>
</organism>
<protein>
    <submittedName>
        <fullName evidence="2">Uncharacterized protein</fullName>
    </submittedName>
</protein>
<evidence type="ECO:0000256" key="1">
    <source>
        <dbReference type="SAM" id="SignalP"/>
    </source>
</evidence>
<reference evidence="2" key="1">
    <citation type="submission" date="2023-07" db="EMBL/GenBank/DDBJ databases">
        <authorList>
            <consortium name="CYATHOMIX"/>
        </authorList>
    </citation>
    <scope>NUCLEOTIDE SEQUENCE</scope>
    <source>
        <strain evidence="2">N/A</strain>
    </source>
</reference>
<comment type="caution">
    <text evidence="2">The sequence shown here is derived from an EMBL/GenBank/DDBJ whole genome shotgun (WGS) entry which is preliminary data.</text>
</comment>
<dbReference type="AlphaFoldDB" id="A0AA36HCK3"/>
<name>A0AA36HCK3_CYLNA</name>
<evidence type="ECO:0000313" key="3">
    <source>
        <dbReference type="Proteomes" id="UP001176961"/>
    </source>
</evidence>
<feature type="signal peptide" evidence="1">
    <location>
        <begin position="1"/>
        <end position="20"/>
    </location>
</feature>
<accession>A0AA36HCK3</accession>
<gene>
    <name evidence="2" type="ORF">CYNAS_LOCUS19461</name>
</gene>
<proteinExistence type="predicted"/>
<feature type="chain" id="PRO_5041468732" evidence="1">
    <location>
        <begin position="21"/>
        <end position="85"/>
    </location>
</feature>
<dbReference type="Proteomes" id="UP001176961">
    <property type="component" value="Unassembled WGS sequence"/>
</dbReference>
<evidence type="ECO:0000313" key="2">
    <source>
        <dbReference type="EMBL" id="CAJ0607478.1"/>
    </source>
</evidence>
<dbReference type="EMBL" id="CATQJL010000316">
    <property type="protein sequence ID" value="CAJ0607478.1"/>
    <property type="molecule type" value="Genomic_DNA"/>
</dbReference>